<dbReference type="Pfam" id="PF04002">
    <property type="entry name" value="RadC"/>
    <property type="match status" value="1"/>
</dbReference>
<evidence type="ECO:0000256" key="2">
    <source>
        <dbReference type="ARBA" id="ARBA00022723"/>
    </source>
</evidence>
<keyword evidence="8" id="KW-1185">Reference proteome</keyword>
<accession>A0ABS6SM05</accession>
<name>A0ABS6SM05_9SPHN</name>
<dbReference type="CDD" id="cd08071">
    <property type="entry name" value="MPN_DUF2466"/>
    <property type="match status" value="1"/>
</dbReference>
<gene>
    <name evidence="7" type="ORF">KCG45_07725</name>
</gene>
<dbReference type="InterPro" id="IPR001405">
    <property type="entry name" value="UPF0758"/>
</dbReference>
<dbReference type="PANTHER" id="PTHR30471">
    <property type="entry name" value="DNA REPAIR PROTEIN RADC"/>
    <property type="match status" value="1"/>
</dbReference>
<dbReference type="PANTHER" id="PTHR30471:SF3">
    <property type="entry name" value="UPF0758 PROTEIN YEES-RELATED"/>
    <property type="match status" value="1"/>
</dbReference>
<evidence type="ECO:0000256" key="3">
    <source>
        <dbReference type="ARBA" id="ARBA00022801"/>
    </source>
</evidence>
<keyword evidence="4" id="KW-0862">Zinc</keyword>
<evidence type="ECO:0000256" key="1">
    <source>
        <dbReference type="ARBA" id="ARBA00022670"/>
    </source>
</evidence>
<protein>
    <submittedName>
        <fullName evidence="7">JAB domain-containing protein</fullName>
    </submittedName>
</protein>
<dbReference type="PROSITE" id="PS50249">
    <property type="entry name" value="MPN"/>
    <property type="match status" value="1"/>
</dbReference>
<feature type="domain" description="MPN" evidence="6">
    <location>
        <begin position="12"/>
        <end position="141"/>
    </location>
</feature>
<keyword evidence="3" id="KW-0378">Hydrolase</keyword>
<evidence type="ECO:0000259" key="6">
    <source>
        <dbReference type="PROSITE" id="PS50249"/>
    </source>
</evidence>
<organism evidence="7 8">
    <name type="scientific">Erythrobacter ani</name>
    <dbReference type="NCBI Taxonomy" id="2827235"/>
    <lineage>
        <taxon>Bacteria</taxon>
        <taxon>Pseudomonadati</taxon>
        <taxon>Pseudomonadota</taxon>
        <taxon>Alphaproteobacteria</taxon>
        <taxon>Sphingomonadales</taxon>
        <taxon>Erythrobacteraceae</taxon>
        <taxon>Erythrobacter/Porphyrobacter group</taxon>
        <taxon>Erythrobacter</taxon>
    </lineage>
</organism>
<dbReference type="EMBL" id="JAGSPB010000002">
    <property type="protein sequence ID" value="MBV7266065.1"/>
    <property type="molecule type" value="Genomic_DNA"/>
</dbReference>
<keyword evidence="2" id="KW-0479">Metal-binding</keyword>
<evidence type="ECO:0000313" key="7">
    <source>
        <dbReference type="EMBL" id="MBV7266065.1"/>
    </source>
</evidence>
<evidence type="ECO:0000256" key="4">
    <source>
        <dbReference type="ARBA" id="ARBA00022833"/>
    </source>
</evidence>
<proteinExistence type="predicted"/>
<dbReference type="InterPro" id="IPR025657">
    <property type="entry name" value="RadC_JAB"/>
</dbReference>
<comment type="caution">
    <text evidence="7">The sequence shown here is derived from an EMBL/GenBank/DDBJ whole genome shotgun (WGS) entry which is preliminary data.</text>
</comment>
<dbReference type="InterPro" id="IPR020891">
    <property type="entry name" value="UPF0758_CS"/>
</dbReference>
<reference evidence="7 8" key="1">
    <citation type="submission" date="2021-04" db="EMBL/GenBank/DDBJ databases">
        <authorList>
            <person name="Pira H."/>
            <person name="Risdian C."/>
            <person name="Wink J."/>
        </authorList>
    </citation>
    <scope>NUCLEOTIDE SEQUENCE [LARGE SCALE GENOMIC DNA]</scope>
    <source>
        <strain evidence="7 8">WH131</strain>
    </source>
</reference>
<sequence length="141" mass="15926">MPMTVLDRYPPSSVDPRETQAMSMVEYLRDMVLDDTVQRERFHAIFLDRNRNYLADGGMGQGGNASLSFRMRELFGRALSLGARNIIIAHNHPSGDCRPSERDLLATRRLVEVGKALDIELIDHLIITHRSVYSMRAGGNL</sequence>
<keyword evidence="5" id="KW-0482">Metalloprotease</keyword>
<evidence type="ECO:0000313" key="8">
    <source>
        <dbReference type="Proteomes" id="UP000699975"/>
    </source>
</evidence>
<evidence type="ECO:0000256" key="5">
    <source>
        <dbReference type="ARBA" id="ARBA00023049"/>
    </source>
</evidence>
<dbReference type="InterPro" id="IPR037518">
    <property type="entry name" value="MPN"/>
</dbReference>
<keyword evidence="1" id="KW-0645">Protease</keyword>
<dbReference type="Proteomes" id="UP000699975">
    <property type="component" value="Unassembled WGS sequence"/>
</dbReference>
<dbReference type="PROSITE" id="PS01302">
    <property type="entry name" value="UPF0758"/>
    <property type="match status" value="1"/>
</dbReference>